<name>A0AB34G3A6_9HYPO</name>
<keyword evidence="3" id="KW-1185">Reference proteome</keyword>
<proteinExistence type="predicted"/>
<sequence>MAEGGPLKNGTADQDHSYPRHLQATLLLQKSLAETRSDEGHWRAVRVCPAVARGTDNTRRQTDPQRADGATTDRNLVLHDERSVHVDGCLTGPHVWRLPEAGRSREHCGQASQKLVAHPLSLARSLAAGRIPGPRGSVSWSPLGPASPPRVAVPS</sequence>
<feature type="region of interest" description="Disordered" evidence="1">
    <location>
        <begin position="131"/>
        <end position="155"/>
    </location>
</feature>
<accession>A0AB34G3A6</accession>
<dbReference type="EMBL" id="JAQHRD010000001">
    <property type="protein sequence ID" value="KAJ6445733.1"/>
    <property type="molecule type" value="Genomic_DNA"/>
</dbReference>
<organism evidence="2 3">
    <name type="scientific">Purpureocillium lavendulum</name>
    <dbReference type="NCBI Taxonomy" id="1247861"/>
    <lineage>
        <taxon>Eukaryota</taxon>
        <taxon>Fungi</taxon>
        <taxon>Dikarya</taxon>
        <taxon>Ascomycota</taxon>
        <taxon>Pezizomycotina</taxon>
        <taxon>Sordariomycetes</taxon>
        <taxon>Hypocreomycetidae</taxon>
        <taxon>Hypocreales</taxon>
        <taxon>Ophiocordycipitaceae</taxon>
        <taxon>Purpureocillium</taxon>
    </lineage>
</organism>
<dbReference type="AlphaFoldDB" id="A0AB34G3A6"/>
<evidence type="ECO:0000256" key="1">
    <source>
        <dbReference type="SAM" id="MobiDB-lite"/>
    </source>
</evidence>
<protein>
    <submittedName>
        <fullName evidence="2">Uncharacterized protein</fullName>
    </submittedName>
</protein>
<comment type="caution">
    <text evidence="2">The sequence shown here is derived from an EMBL/GenBank/DDBJ whole genome shotgun (WGS) entry which is preliminary data.</text>
</comment>
<reference evidence="2" key="1">
    <citation type="submission" date="2023-01" db="EMBL/GenBank/DDBJ databases">
        <title>The growth and conidiation of Purpureocillium lavendulum are regulated by nitrogen source and histone H3K14 acetylation.</title>
        <authorList>
            <person name="Tang P."/>
            <person name="Han J."/>
            <person name="Zhang C."/>
            <person name="Tang P."/>
            <person name="Qi F."/>
            <person name="Zhang K."/>
            <person name="Liang L."/>
        </authorList>
    </citation>
    <scope>NUCLEOTIDE SEQUENCE</scope>
    <source>
        <strain evidence="2">YMF1.00683</strain>
    </source>
</reference>
<dbReference type="Proteomes" id="UP001163105">
    <property type="component" value="Unassembled WGS sequence"/>
</dbReference>
<evidence type="ECO:0000313" key="3">
    <source>
        <dbReference type="Proteomes" id="UP001163105"/>
    </source>
</evidence>
<evidence type="ECO:0000313" key="2">
    <source>
        <dbReference type="EMBL" id="KAJ6445733.1"/>
    </source>
</evidence>
<gene>
    <name evidence="2" type="ORF">O9K51_00496</name>
</gene>